<sequence>MSATAVIRPFAEQDREALLALFARAGEGAPGGALWGHVPSVRDIYLTDYLDREPGSVLVAELGGRLVGYLAGSLDTASFPNEEERLVQAIRRHRLWLRPRFVVFALRGRLATITARLRGESADLAELIDPRWPAHLHIDVAPEARGTGAADELMRGWLAHLDAAGVPGCFLQTVAENTRAVRFFERMGFRAHGARPPLPGRVGGRRMHQLTMVHPGAVTPQAP</sequence>
<keyword evidence="3" id="KW-1185">Reference proteome</keyword>
<dbReference type="GO" id="GO:0016747">
    <property type="term" value="F:acyltransferase activity, transferring groups other than amino-acyl groups"/>
    <property type="evidence" value="ECO:0007669"/>
    <property type="project" value="InterPro"/>
</dbReference>
<organism evidence="2 3">
    <name type="scientific">Agrococcus baldri</name>
    <dbReference type="NCBI Taxonomy" id="153730"/>
    <lineage>
        <taxon>Bacteria</taxon>
        <taxon>Bacillati</taxon>
        <taxon>Actinomycetota</taxon>
        <taxon>Actinomycetes</taxon>
        <taxon>Micrococcales</taxon>
        <taxon>Microbacteriaceae</taxon>
        <taxon>Agrococcus</taxon>
    </lineage>
</organism>
<dbReference type="EMBL" id="FOZN01000006">
    <property type="protein sequence ID" value="SFS19386.1"/>
    <property type="molecule type" value="Genomic_DNA"/>
</dbReference>
<feature type="domain" description="N-acetyltransferase" evidence="1">
    <location>
        <begin position="5"/>
        <end position="217"/>
    </location>
</feature>
<dbReference type="RefSeq" id="WP_092919885.1">
    <property type="nucleotide sequence ID" value="NZ_FOZN01000006.1"/>
</dbReference>
<evidence type="ECO:0000259" key="1">
    <source>
        <dbReference type="PROSITE" id="PS51186"/>
    </source>
</evidence>
<proteinExistence type="predicted"/>
<dbReference type="InterPro" id="IPR000182">
    <property type="entry name" value="GNAT_dom"/>
</dbReference>
<evidence type="ECO:0000313" key="2">
    <source>
        <dbReference type="EMBL" id="SFS19386.1"/>
    </source>
</evidence>
<dbReference type="SUPFAM" id="SSF55729">
    <property type="entry name" value="Acyl-CoA N-acyltransferases (Nat)"/>
    <property type="match status" value="1"/>
</dbReference>
<evidence type="ECO:0000313" key="3">
    <source>
        <dbReference type="Proteomes" id="UP000198506"/>
    </source>
</evidence>
<comment type="caution">
    <text evidence="2">The sequence shown here is derived from an EMBL/GenBank/DDBJ whole genome shotgun (WGS) entry which is preliminary data.</text>
</comment>
<dbReference type="Proteomes" id="UP000198506">
    <property type="component" value="Unassembled WGS sequence"/>
</dbReference>
<dbReference type="AlphaFoldDB" id="A0AA94HPV0"/>
<gene>
    <name evidence="2" type="ORF">SAMN04487783_2855</name>
</gene>
<accession>A0AA94HPV0</accession>
<dbReference type="PANTHER" id="PTHR43072">
    <property type="entry name" value="N-ACETYLTRANSFERASE"/>
    <property type="match status" value="1"/>
</dbReference>
<dbReference type="Pfam" id="PF00583">
    <property type="entry name" value="Acetyltransf_1"/>
    <property type="match status" value="1"/>
</dbReference>
<name>A0AA94HPV0_9MICO</name>
<dbReference type="InterPro" id="IPR016181">
    <property type="entry name" value="Acyl_CoA_acyltransferase"/>
</dbReference>
<protein>
    <submittedName>
        <fullName evidence="2">Acetyltransferase (GNAT) family protein</fullName>
    </submittedName>
</protein>
<dbReference type="Gene3D" id="3.40.630.30">
    <property type="match status" value="1"/>
</dbReference>
<reference evidence="2 3" key="1">
    <citation type="submission" date="2016-10" db="EMBL/GenBank/DDBJ databases">
        <authorList>
            <person name="Varghese N."/>
            <person name="Submissions S."/>
        </authorList>
    </citation>
    <scope>NUCLEOTIDE SEQUENCE [LARGE SCALE GENOMIC DNA]</scope>
    <source>
        <strain evidence="2 3">IAM 15147</strain>
    </source>
</reference>
<dbReference type="PROSITE" id="PS51186">
    <property type="entry name" value="GNAT"/>
    <property type="match status" value="1"/>
</dbReference>